<dbReference type="SUPFAM" id="SSF56784">
    <property type="entry name" value="HAD-like"/>
    <property type="match status" value="1"/>
</dbReference>
<dbReference type="PANTHER" id="PTHR18901:SF38">
    <property type="entry name" value="PSEUDOURIDINE-5'-PHOSPHATASE"/>
    <property type="match status" value="1"/>
</dbReference>
<dbReference type="Pfam" id="PF00702">
    <property type="entry name" value="Hydrolase"/>
    <property type="match status" value="1"/>
</dbReference>
<dbReference type="SFLD" id="SFLDS00003">
    <property type="entry name" value="Haloacid_Dehalogenase"/>
    <property type="match status" value="1"/>
</dbReference>
<name>Q7U7H2_PARMW</name>
<dbReference type="Proteomes" id="UP000001422">
    <property type="component" value="Chromosome"/>
</dbReference>
<dbReference type="HOGENOM" id="CLU_045011_13_0_3"/>
<dbReference type="InterPro" id="IPR006439">
    <property type="entry name" value="HAD-SF_hydro_IA"/>
</dbReference>
<dbReference type="eggNOG" id="COG0637">
    <property type="taxonomic scope" value="Bacteria"/>
</dbReference>
<dbReference type="Gene3D" id="3.40.50.1000">
    <property type="entry name" value="HAD superfamily/HAD-like"/>
    <property type="match status" value="1"/>
</dbReference>
<evidence type="ECO:0000313" key="2">
    <source>
        <dbReference type="Proteomes" id="UP000001422"/>
    </source>
</evidence>
<dbReference type="AlphaFoldDB" id="Q7U7H2"/>
<evidence type="ECO:0000313" key="1">
    <source>
        <dbReference type="EMBL" id="CAE07527.1"/>
    </source>
</evidence>
<keyword evidence="2" id="KW-1185">Reference proteome</keyword>
<dbReference type="RefSeq" id="WP_011127877.1">
    <property type="nucleotide sequence ID" value="NC_005070.1"/>
</dbReference>
<protein>
    <submittedName>
        <fullName evidence="1">Possible hydrolase/phosphatase</fullName>
    </submittedName>
</protein>
<organism evidence="1 2">
    <name type="scientific">Parasynechococcus marenigrum (strain WH8102)</name>
    <dbReference type="NCBI Taxonomy" id="84588"/>
    <lineage>
        <taxon>Bacteria</taxon>
        <taxon>Bacillati</taxon>
        <taxon>Cyanobacteriota</taxon>
        <taxon>Cyanophyceae</taxon>
        <taxon>Synechococcales</taxon>
        <taxon>Prochlorococcaceae</taxon>
        <taxon>Parasynechococcus</taxon>
        <taxon>Parasynechococcus marenigrum</taxon>
    </lineage>
</organism>
<dbReference type="InterPro" id="IPR023214">
    <property type="entry name" value="HAD_sf"/>
</dbReference>
<dbReference type="EMBL" id="BX569691">
    <property type="protein sequence ID" value="CAE07527.1"/>
    <property type="molecule type" value="Genomic_DNA"/>
</dbReference>
<reference evidence="1 2" key="1">
    <citation type="journal article" date="2003" name="Nature">
        <title>The genome of a motile marine Synechococcus.</title>
        <authorList>
            <person name="Palenik B."/>
            <person name="Brahamsha B."/>
            <person name="Larimer F."/>
            <person name="Land M."/>
            <person name="Hauser L."/>
            <person name="Chain P."/>
            <person name="Lamerdin J."/>
            <person name="Regala W."/>
            <person name="Allen E.A."/>
            <person name="McCarren J."/>
            <person name="Paulsen I."/>
            <person name="Dufresne A."/>
            <person name="Partensky F."/>
            <person name="Webb E."/>
            <person name="Waterbury J."/>
        </authorList>
    </citation>
    <scope>NUCLEOTIDE SEQUENCE [LARGE SCALE GENOMIC DNA]</scope>
    <source>
        <strain evidence="1 2">WH8102</strain>
    </source>
</reference>
<accession>Q7U7H2</accession>
<dbReference type="NCBIfam" id="TIGR01509">
    <property type="entry name" value="HAD-SF-IA-v3"/>
    <property type="match status" value="1"/>
</dbReference>
<keyword evidence="1" id="KW-0378">Hydrolase</keyword>
<gene>
    <name evidence="1" type="ordered locus">SYNW1012</name>
</gene>
<dbReference type="PANTHER" id="PTHR18901">
    <property type="entry name" value="2-DEOXYGLUCOSE-6-PHOSPHATE PHOSPHATASE 2"/>
    <property type="match status" value="1"/>
</dbReference>
<dbReference type="InterPro" id="IPR036412">
    <property type="entry name" value="HAD-like_sf"/>
</dbReference>
<sequence length="219" mass="23674">MPALPAACLFDLDGVLLDTEPLHSRGWSEAASHFGAQLSNDQLLQLKGRRRLDCAALVSSWLPRPVESDDLLAVQQPIVRALLPNAKAMPFAQELLEHCDHRGIPMALVTSSSLEAVSFKAAPHPWLKRIQLRVHGDDPDLKAGKPDPAPFLLAASRLGLDPKTCWALEDSQAGTAAAVTAGCHVWVLNEHGPTQTMEMNPRHINSLGVVLEQLVSTDG</sequence>
<proteinExistence type="predicted"/>
<dbReference type="Gene3D" id="1.10.150.240">
    <property type="entry name" value="Putative phosphatase, domain 2"/>
    <property type="match status" value="1"/>
</dbReference>
<dbReference type="GO" id="GO:0016787">
    <property type="term" value="F:hydrolase activity"/>
    <property type="evidence" value="ECO:0007669"/>
    <property type="project" value="UniProtKB-KW"/>
</dbReference>
<dbReference type="InterPro" id="IPR023198">
    <property type="entry name" value="PGP-like_dom2"/>
</dbReference>
<dbReference type="STRING" id="84588.SYNW1012"/>
<dbReference type="SFLD" id="SFLDG01129">
    <property type="entry name" value="C1.5:_HAD__Beta-PGM__Phosphata"/>
    <property type="match status" value="1"/>
</dbReference>
<dbReference type="KEGG" id="syw:SYNW1012"/>